<sequence>MIKIAEEWLRVEYAGAQVPARLIIPLVFERGKHKNVRIRITPRDGVRLGTSVEAGSALQQTFTKGWTKTAGASFFGSTTIERADGATKPQYSVFLSPDFRSVVFDLLRFDTPEPIGIQIAFPVDHYDPNPTAITFATIDVEVGGASLMHAVVPQEVHPKAALVGVVAGLEESGYAGALNDRLGPFMLTAGVLNHPTSDVEVRDFIARGYDILHFECLQVDPVTIIMRNNVRISISEFFNAVDRGSIKVVVLATCNSVAAVTEFRRSNAFALVAATENLFVDYWSFFERAFYGRIAMGKSVSDAFAATRDEAAANGLTHRIALRSGPYEPMFLDLKRDVAFGAEW</sequence>
<evidence type="ECO:0000313" key="2">
    <source>
        <dbReference type="Proteomes" id="UP001596203"/>
    </source>
</evidence>
<comment type="caution">
    <text evidence="1">The sequence shown here is derived from an EMBL/GenBank/DDBJ whole genome shotgun (WGS) entry which is preliminary data.</text>
</comment>
<accession>A0ABW1KDK7</accession>
<name>A0ABW1KDK7_9ACTN</name>
<dbReference type="RefSeq" id="WP_377423907.1">
    <property type="nucleotide sequence ID" value="NZ_JBHSPR010000017.1"/>
</dbReference>
<dbReference type="EMBL" id="JBHSPR010000017">
    <property type="protein sequence ID" value="MFC6018428.1"/>
    <property type="molecule type" value="Genomic_DNA"/>
</dbReference>
<gene>
    <name evidence="1" type="ORF">ACFP2T_19730</name>
</gene>
<evidence type="ECO:0008006" key="3">
    <source>
        <dbReference type="Google" id="ProtNLM"/>
    </source>
</evidence>
<proteinExistence type="predicted"/>
<reference evidence="2" key="1">
    <citation type="journal article" date="2019" name="Int. J. Syst. Evol. Microbiol.">
        <title>The Global Catalogue of Microorganisms (GCM) 10K type strain sequencing project: providing services to taxonomists for standard genome sequencing and annotation.</title>
        <authorList>
            <consortium name="The Broad Institute Genomics Platform"/>
            <consortium name="The Broad Institute Genome Sequencing Center for Infectious Disease"/>
            <person name="Wu L."/>
            <person name="Ma J."/>
        </authorList>
    </citation>
    <scope>NUCLEOTIDE SEQUENCE [LARGE SCALE GENOMIC DNA]</scope>
    <source>
        <strain evidence="2">ZS-35-S2</strain>
    </source>
</reference>
<dbReference type="Proteomes" id="UP001596203">
    <property type="component" value="Unassembled WGS sequence"/>
</dbReference>
<evidence type="ECO:0000313" key="1">
    <source>
        <dbReference type="EMBL" id="MFC6018428.1"/>
    </source>
</evidence>
<keyword evidence="2" id="KW-1185">Reference proteome</keyword>
<protein>
    <recommendedName>
        <fullName evidence="3">CHAT domain-containing protein</fullName>
    </recommendedName>
</protein>
<organism evidence="1 2">
    <name type="scientific">Plantactinospora solaniradicis</name>
    <dbReference type="NCBI Taxonomy" id="1723736"/>
    <lineage>
        <taxon>Bacteria</taxon>
        <taxon>Bacillati</taxon>
        <taxon>Actinomycetota</taxon>
        <taxon>Actinomycetes</taxon>
        <taxon>Micromonosporales</taxon>
        <taxon>Micromonosporaceae</taxon>
        <taxon>Plantactinospora</taxon>
    </lineage>
</organism>